<dbReference type="PANTHER" id="PTHR44167">
    <property type="entry name" value="OVARIAN-SPECIFIC SERINE/THREONINE-PROTEIN KINASE LOK-RELATED"/>
    <property type="match status" value="1"/>
</dbReference>
<gene>
    <name evidence="2" type="ORF">FA13DRAFT_1815533</name>
</gene>
<dbReference type="GO" id="GO:0004674">
    <property type="term" value="F:protein serine/threonine kinase activity"/>
    <property type="evidence" value="ECO:0007669"/>
    <property type="project" value="TreeGrafter"/>
</dbReference>
<evidence type="ECO:0000313" key="2">
    <source>
        <dbReference type="EMBL" id="TEB29033.1"/>
    </source>
</evidence>
<sequence length="342" mass="38663">MSFFNHFGMGRQQVQSVAPPQAPSPSDRYWYGLAPYLESLGYRLQSPPQGAAVPITPHVRVAVELGTGRYVALKRLDTTENPAEYEIMSQICSGTNGQDPKNHCVRCQAVLTPPNEPQARILVMPLLRKFGDMSFEKIKDAVEFVRQMLEGIEFLHQQGIAHLDISVNNIMFTGGEEPGSNAYFFIDFGKSMQFMEDTTPTAWDLQSTDLTVPEFLSSGFATRASPLNPFAVDVYVLGNLIKRDLIEGNPDMSRAGYRGLEFLTSLAQYMTNRDPMARPTITQARQYFEQIRGGLDKKTLRHPCQRRTTYSNIPQRISAEVYHAVWSAYKRMLYITRSRSRG</sequence>
<dbReference type="PANTHER" id="PTHR44167:SF24">
    <property type="entry name" value="SERINE_THREONINE-PROTEIN KINASE CHK2"/>
    <property type="match status" value="1"/>
</dbReference>
<dbReference type="Gene3D" id="1.10.510.10">
    <property type="entry name" value="Transferase(Phosphotransferase) domain 1"/>
    <property type="match status" value="1"/>
</dbReference>
<organism evidence="2 3">
    <name type="scientific">Coprinellus micaceus</name>
    <name type="common">Glistening ink-cap mushroom</name>
    <name type="synonym">Coprinus micaceus</name>
    <dbReference type="NCBI Taxonomy" id="71717"/>
    <lineage>
        <taxon>Eukaryota</taxon>
        <taxon>Fungi</taxon>
        <taxon>Dikarya</taxon>
        <taxon>Basidiomycota</taxon>
        <taxon>Agaricomycotina</taxon>
        <taxon>Agaricomycetes</taxon>
        <taxon>Agaricomycetidae</taxon>
        <taxon>Agaricales</taxon>
        <taxon>Agaricineae</taxon>
        <taxon>Psathyrellaceae</taxon>
        <taxon>Coprinellus</taxon>
    </lineage>
</organism>
<dbReference type="PROSITE" id="PS50011">
    <property type="entry name" value="PROTEIN_KINASE_DOM"/>
    <property type="match status" value="1"/>
</dbReference>
<name>A0A4Y7T4C6_COPMI</name>
<dbReference type="InterPro" id="IPR011009">
    <property type="entry name" value="Kinase-like_dom_sf"/>
</dbReference>
<dbReference type="AlphaFoldDB" id="A0A4Y7T4C6"/>
<accession>A0A4Y7T4C6</accession>
<dbReference type="SMART" id="SM00220">
    <property type="entry name" value="S_TKc"/>
    <property type="match status" value="1"/>
</dbReference>
<dbReference type="EMBL" id="QPFP01000029">
    <property type="protein sequence ID" value="TEB29033.1"/>
    <property type="molecule type" value="Genomic_DNA"/>
</dbReference>
<dbReference type="Pfam" id="PF00069">
    <property type="entry name" value="Pkinase"/>
    <property type="match status" value="1"/>
</dbReference>
<protein>
    <recommendedName>
        <fullName evidence="1">Protein kinase domain-containing protein</fullName>
    </recommendedName>
</protein>
<dbReference type="Proteomes" id="UP000298030">
    <property type="component" value="Unassembled WGS sequence"/>
</dbReference>
<keyword evidence="3" id="KW-1185">Reference proteome</keyword>
<dbReference type="STRING" id="71717.A0A4Y7T4C6"/>
<dbReference type="SUPFAM" id="SSF56112">
    <property type="entry name" value="Protein kinase-like (PK-like)"/>
    <property type="match status" value="1"/>
</dbReference>
<dbReference type="GO" id="GO:0005634">
    <property type="term" value="C:nucleus"/>
    <property type="evidence" value="ECO:0007669"/>
    <property type="project" value="TreeGrafter"/>
</dbReference>
<proteinExistence type="predicted"/>
<dbReference type="GO" id="GO:0005524">
    <property type="term" value="F:ATP binding"/>
    <property type="evidence" value="ECO:0007669"/>
    <property type="project" value="InterPro"/>
</dbReference>
<dbReference type="InterPro" id="IPR000719">
    <property type="entry name" value="Prot_kinase_dom"/>
</dbReference>
<evidence type="ECO:0000313" key="3">
    <source>
        <dbReference type="Proteomes" id="UP000298030"/>
    </source>
</evidence>
<dbReference type="GO" id="GO:0044773">
    <property type="term" value="P:mitotic DNA damage checkpoint signaling"/>
    <property type="evidence" value="ECO:0007669"/>
    <property type="project" value="TreeGrafter"/>
</dbReference>
<evidence type="ECO:0000259" key="1">
    <source>
        <dbReference type="PROSITE" id="PS50011"/>
    </source>
</evidence>
<feature type="domain" description="Protein kinase" evidence="1">
    <location>
        <begin position="41"/>
        <end position="326"/>
    </location>
</feature>
<comment type="caution">
    <text evidence="2">The sequence shown here is derived from an EMBL/GenBank/DDBJ whole genome shotgun (WGS) entry which is preliminary data.</text>
</comment>
<reference evidence="2 3" key="1">
    <citation type="journal article" date="2019" name="Nat. Ecol. Evol.">
        <title>Megaphylogeny resolves global patterns of mushroom evolution.</title>
        <authorList>
            <person name="Varga T."/>
            <person name="Krizsan K."/>
            <person name="Foldi C."/>
            <person name="Dima B."/>
            <person name="Sanchez-Garcia M."/>
            <person name="Sanchez-Ramirez S."/>
            <person name="Szollosi G.J."/>
            <person name="Szarkandi J.G."/>
            <person name="Papp V."/>
            <person name="Albert L."/>
            <person name="Andreopoulos W."/>
            <person name="Angelini C."/>
            <person name="Antonin V."/>
            <person name="Barry K.W."/>
            <person name="Bougher N.L."/>
            <person name="Buchanan P."/>
            <person name="Buyck B."/>
            <person name="Bense V."/>
            <person name="Catcheside P."/>
            <person name="Chovatia M."/>
            <person name="Cooper J."/>
            <person name="Damon W."/>
            <person name="Desjardin D."/>
            <person name="Finy P."/>
            <person name="Geml J."/>
            <person name="Haridas S."/>
            <person name="Hughes K."/>
            <person name="Justo A."/>
            <person name="Karasinski D."/>
            <person name="Kautmanova I."/>
            <person name="Kiss B."/>
            <person name="Kocsube S."/>
            <person name="Kotiranta H."/>
            <person name="LaButti K.M."/>
            <person name="Lechner B.E."/>
            <person name="Liimatainen K."/>
            <person name="Lipzen A."/>
            <person name="Lukacs Z."/>
            <person name="Mihaltcheva S."/>
            <person name="Morgado L.N."/>
            <person name="Niskanen T."/>
            <person name="Noordeloos M.E."/>
            <person name="Ohm R.A."/>
            <person name="Ortiz-Santana B."/>
            <person name="Ovrebo C."/>
            <person name="Racz N."/>
            <person name="Riley R."/>
            <person name="Savchenko A."/>
            <person name="Shiryaev A."/>
            <person name="Soop K."/>
            <person name="Spirin V."/>
            <person name="Szebenyi C."/>
            <person name="Tomsovsky M."/>
            <person name="Tulloss R.E."/>
            <person name="Uehling J."/>
            <person name="Grigoriev I.V."/>
            <person name="Vagvolgyi C."/>
            <person name="Papp T."/>
            <person name="Martin F.M."/>
            <person name="Miettinen O."/>
            <person name="Hibbett D.S."/>
            <person name="Nagy L.G."/>
        </authorList>
    </citation>
    <scope>NUCLEOTIDE SEQUENCE [LARGE SCALE GENOMIC DNA]</scope>
    <source>
        <strain evidence="2 3">FP101781</strain>
    </source>
</reference>
<dbReference type="OrthoDB" id="5987198at2759"/>